<protein>
    <recommendedName>
        <fullName evidence="1">Dynamin stalk domain-containing protein</fullName>
    </recommendedName>
</protein>
<dbReference type="PRINTS" id="PR00195">
    <property type="entry name" value="DYNAMIN"/>
</dbReference>
<reference evidence="2 3" key="1">
    <citation type="submission" date="2022-01" db="EMBL/GenBank/DDBJ databases">
        <authorList>
            <person name="Xiong W."/>
            <person name="Schranz E."/>
        </authorList>
    </citation>
    <scope>NUCLEOTIDE SEQUENCE [LARGE SCALE GENOMIC DNA]</scope>
</reference>
<evidence type="ECO:0000313" key="3">
    <source>
        <dbReference type="Proteomes" id="UP001157418"/>
    </source>
</evidence>
<comment type="caution">
    <text evidence="2">The sequence shown here is derived from an EMBL/GenBank/DDBJ whole genome shotgun (WGS) entry which is preliminary data.</text>
</comment>
<evidence type="ECO:0000259" key="1">
    <source>
        <dbReference type="Pfam" id="PF01031"/>
    </source>
</evidence>
<dbReference type="GO" id="GO:0016020">
    <property type="term" value="C:membrane"/>
    <property type="evidence" value="ECO:0007669"/>
    <property type="project" value="TreeGrafter"/>
</dbReference>
<dbReference type="Proteomes" id="UP001157418">
    <property type="component" value="Unassembled WGS sequence"/>
</dbReference>
<dbReference type="PANTHER" id="PTHR11566">
    <property type="entry name" value="DYNAMIN"/>
    <property type="match status" value="1"/>
</dbReference>
<dbReference type="InterPro" id="IPR022812">
    <property type="entry name" value="Dynamin"/>
</dbReference>
<organism evidence="2 3">
    <name type="scientific">Lactuca virosa</name>
    <dbReference type="NCBI Taxonomy" id="75947"/>
    <lineage>
        <taxon>Eukaryota</taxon>
        <taxon>Viridiplantae</taxon>
        <taxon>Streptophyta</taxon>
        <taxon>Embryophyta</taxon>
        <taxon>Tracheophyta</taxon>
        <taxon>Spermatophyta</taxon>
        <taxon>Magnoliopsida</taxon>
        <taxon>eudicotyledons</taxon>
        <taxon>Gunneridae</taxon>
        <taxon>Pentapetalae</taxon>
        <taxon>asterids</taxon>
        <taxon>campanulids</taxon>
        <taxon>Asterales</taxon>
        <taxon>Asteraceae</taxon>
        <taxon>Cichorioideae</taxon>
        <taxon>Cichorieae</taxon>
        <taxon>Lactucinae</taxon>
        <taxon>Lactuca</taxon>
    </lineage>
</organism>
<dbReference type="InterPro" id="IPR000375">
    <property type="entry name" value="Dynamin_stalk"/>
</dbReference>
<dbReference type="EMBL" id="CAKMRJ010000001">
    <property type="protein sequence ID" value="CAH1412208.1"/>
    <property type="molecule type" value="Genomic_DNA"/>
</dbReference>
<dbReference type="Gene3D" id="3.40.50.300">
    <property type="entry name" value="P-loop containing nucleotide triphosphate hydrolases"/>
    <property type="match status" value="1"/>
</dbReference>
<dbReference type="GO" id="GO:0008017">
    <property type="term" value="F:microtubule binding"/>
    <property type="evidence" value="ECO:0007669"/>
    <property type="project" value="TreeGrafter"/>
</dbReference>
<name>A0AAU9L8Q0_9ASTR</name>
<dbReference type="PANTHER" id="PTHR11566:SF159">
    <property type="entry name" value="PHRAGMOPLASTIN DRP1A"/>
    <property type="match status" value="1"/>
</dbReference>
<proteinExistence type="predicted"/>
<sequence>MLVFCWKLMSDEERVKRRGGDKQIKEARRDGASETYGFRCRDEYRQSNDYEILVEVGKHKDLYLWMSKCPNGSSVKFLVNTRERTFGVLTKIDLMEKGTDAVDMLEGKSYRLKFPRIGVVNRSQADINKSVDMIVSRMKE</sequence>
<keyword evidence="3" id="KW-1185">Reference proteome</keyword>
<evidence type="ECO:0000313" key="2">
    <source>
        <dbReference type="EMBL" id="CAH1412208.1"/>
    </source>
</evidence>
<accession>A0AAU9L8Q0</accession>
<dbReference type="AlphaFoldDB" id="A0AAU9L8Q0"/>
<feature type="domain" description="Dynamin stalk" evidence="1">
    <location>
        <begin position="100"/>
        <end position="140"/>
    </location>
</feature>
<dbReference type="GO" id="GO:0005737">
    <property type="term" value="C:cytoplasm"/>
    <property type="evidence" value="ECO:0007669"/>
    <property type="project" value="TreeGrafter"/>
</dbReference>
<dbReference type="SUPFAM" id="SSF52540">
    <property type="entry name" value="P-loop containing nucleoside triphosphate hydrolases"/>
    <property type="match status" value="1"/>
</dbReference>
<dbReference type="GO" id="GO:0005874">
    <property type="term" value="C:microtubule"/>
    <property type="evidence" value="ECO:0007669"/>
    <property type="project" value="TreeGrafter"/>
</dbReference>
<dbReference type="Pfam" id="PF01031">
    <property type="entry name" value="Dynamin_M"/>
    <property type="match status" value="1"/>
</dbReference>
<dbReference type="GO" id="GO:0003924">
    <property type="term" value="F:GTPase activity"/>
    <property type="evidence" value="ECO:0007669"/>
    <property type="project" value="TreeGrafter"/>
</dbReference>
<gene>
    <name evidence="2" type="ORF">LVIROSA_LOCUS240</name>
</gene>
<dbReference type="InterPro" id="IPR027417">
    <property type="entry name" value="P-loop_NTPase"/>
</dbReference>